<dbReference type="InterPro" id="IPR020583">
    <property type="entry name" value="Inositol_monoP_metal-BS"/>
</dbReference>
<comment type="cofactor">
    <cofactor evidence="2 7">
        <name>Mg(2+)</name>
        <dbReference type="ChEBI" id="CHEBI:18420"/>
    </cofactor>
</comment>
<evidence type="ECO:0000256" key="2">
    <source>
        <dbReference type="ARBA" id="ARBA00001946"/>
    </source>
</evidence>
<sequence length="277" mass="29338">MSTAVAHPGADRLSDAEMDRRADVCRKLLASAGELAMEGYSRLDATQPVAMKGPQDFLTETDGKVEEHIRATLAEAFPQDGFLGEETGGTGSARMWVVDPIDGTANFMRGIPHFCISIAFVQDGRSEIGGISNPAVGETYFARRGRGATRNGAAIHVSPTQAFDRAFVEFGWSPRIPNRDYLDKVALVWSLGANVRRSGSGALGLAYVADGRSDAYAELHINSWDCLAGLLLVEEAGGRVNRFLDGEGMTKGNPVLAAAPGVAATLSQVIGVPLDDG</sequence>
<proteinExistence type="inferred from homology"/>
<accession>A0ABV1YGY9</accession>
<keyword evidence="9" id="KW-1185">Reference proteome</keyword>
<dbReference type="PRINTS" id="PR00377">
    <property type="entry name" value="IMPHPHTASES"/>
</dbReference>
<comment type="catalytic activity">
    <reaction evidence="1 7">
        <text>a myo-inositol phosphate + H2O = myo-inositol + phosphate</text>
        <dbReference type="Rhea" id="RHEA:24056"/>
        <dbReference type="ChEBI" id="CHEBI:15377"/>
        <dbReference type="ChEBI" id="CHEBI:17268"/>
        <dbReference type="ChEBI" id="CHEBI:43474"/>
        <dbReference type="ChEBI" id="CHEBI:84139"/>
        <dbReference type="EC" id="3.1.3.25"/>
    </reaction>
</comment>
<evidence type="ECO:0000256" key="4">
    <source>
        <dbReference type="ARBA" id="ARBA00022723"/>
    </source>
</evidence>
<dbReference type="InterPro" id="IPR033942">
    <property type="entry name" value="IMPase"/>
</dbReference>
<dbReference type="PANTHER" id="PTHR20854">
    <property type="entry name" value="INOSITOL MONOPHOSPHATASE"/>
    <property type="match status" value="1"/>
</dbReference>
<dbReference type="PROSITE" id="PS00629">
    <property type="entry name" value="IMP_1"/>
    <property type="match status" value="1"/>
</dbReference>
<comment type="caution">
    <text evidence="8">The sequence shown here is derived from an EMBL/GenBank/DDBJ whole genome shotgun (WGS) entry which is preliminary data.</text>
</comment>
<keyword evidence="4 7" id="KW-0479">Metal-binding</keyword>
<dbReference type="Pfam" id="PF00459">
    <property type="entry name" value="Inositol_P"/>
    <property type="match status" value="1"/>
</dbReference>
<evidence type="ECO:0000256" key="1">
    <source>
        <dbReference type="ARBA" id="ARBA00001033"/>
    </source>
</evidence>
<name>A0ABV1YGY9_9HYPH</name>
<dbReference type="PANTHER" id="PTHR20854:SF4">
    <property type="entry name" value="INOSITOL-1-MONOPHOSPHATASE-RELATED"/>
    <property type="match status" value="1"/>
</dbReference>
<dbReference type="EC" id="3.1.3.25" evidence="7"/>
<keyword evidence="6 7" id="KW-0460">Magnesium</keyword>
<evidence type="ECO:0000256" key="5">
    <source>
        <dbReference type="ARBA" id="ARBA00022801"/>
    </source>
</evidence>
<evidence type="ECO:0000256" key="3">
    <source>
        <dbReference type="ARBA" id="ARBA00009759"/>
    </source>
</evidence>
<dbReference type="InterPro" id="IPR000760">
    <property type="entry name" value="Inositol_monophosphatase-like"/>
</dbReference>
<evidence type="ECO:0000313" key="8">
    <source>
        <dbReference type="EMBL" id="MER8934440.1"/>
    </source>
</evidence>
<dbReference type="EMBL" id="JAMYPJ010000020">
    <property type="protein sequence ID" value="MER8934440.1"/>
    <property type="molecule type" value="Genomic_DNA"/>
</dbReference>
<dbReference type="RefSeq" id="WP_287273027.1">
    <property type="nucleotide sequence ID" value="NZ_JAMYMY010000023.1"/>
</dbReference>
<organism evidence="8 9">
    <name type="scientific">Mesorhizobium opportunistum</name>
    <dbReference type="NCBI Taxonomy" id="593909"/>
    <lineage>
        <taxon>Bacteria</taxon>
        <taxon>Pseudomonadati</taxon>
        <taxon>Pseudomonadota</taxon>
        <taxon>Alphaproteobacteria</taxon>
        <taxon>Hyphomicrobiales</taxon>
        <taxon>Phyllobacteriaceae</taxon>
        <taxon>Mesorhizobium</taxon>
    </lineage>
</organism>
<evidence type="ECO:0000256" key="7">
    <source>
        <dbReference type="RuleBase" id="RU364068"/>
    </source>
</evidence>
<comment type="similarity">
    <text evidence="3 7">Belongs to the inositol monophosphatase superfamily.</text>
</comment>
<protein>
    <recommendedName>
        <fullName evidence="7">Inositol-1-monophosphatase</fullName>
        <ecNumber evidence="7">3.1.3.25</ecNumber>
    </recommendedName>
</protein>
<dbReference type="CDD" id="cd01639">
    <property type="entry name" value="IMPase"/>
    <property type="match status" value="1"/>
</dbReference>
<evidence type="ECO:0000313" key="9">
    <source>
        <dbReference type="Proteomes" id="UP001464387"/>
    </source>
</evidence>
<reference evidence="8 9" key="1">
    <citation type="journal article" date="2024" name="Proc. Natl. Acad. Sci. U.S.A.">
        <title>The evolutionary genomics of adaptation to stress in wild rhizobium bacteria.</title>
        <authorList>
            <person name="Kehlet-Delgado H."/>
            <person name="Montoya A.P."/>
            <person name="Jensen K.T."/>
            <person name="Wendlandt C.E."/>
            <person name="Dexheimer C."/>
            <person name="Roberts M."/>
            <person name="Torres Martinez L."/>
            <person name="Friesen M.L."/>
            <person name="Griffitts J.S."/>
            <person name="Porter S.S."/>
        </authorList>
    </citation>
    <scope>NUCLEOTIDE SEQUENCE [LARGE SCALE GENOMIC DNA]</scope>
    <source>
        <strain evidence="8 9">M0729</strain>
    </source>
</reference>
<dbReference type="Gene3D" id="3.40.190.80">
    <property type="match status" value="1"/>
</dbReference>
<evidence type="ECO:0000256" key="6">
    <source>
        <dbReference type="ARBA" id="ARBA00022842"/>
    </source>
</evidence>
<gene>
    <name evidence="8" type="ORF">NKI33_15855</name>
</gene>
<dbReference type="Gene3D" id="3.30.540.10">
    <property type="entry name" value="Fructose-1,6-Bisphosphatase, subunit A, domain 1"/>
    <property type="match status" value="1"/>
</dbReference>
<dbReference type="SUPFAM" id="SSF56655">
    <property type="entry name" value="Carbohydrate phosphatase"/>
    <property type="match status" value="1"/>
</dbReference>
<dbReference type="Proteomes" id="UP001464387">
    <property type="component" value="Unassembled WGS sequence"/>
</dbReference>
<keyword evidence="5 7" id="KW-0378">Hydrolase</keyword>